<evidence type="ECO:0000313" key="18">
    <source>
        <dbReference type="EnsemblPlants" id="OB10G21680.1"/>
    </source>
</evidence>
<keyword evidence="6 16" id="KW-0812">Transmembrane</keyword>
<evidence type="ECO:0000256" key="12">
    <source>
        <dbReference type="ARBA" id="ARBA00047899"/>
    </source>
</evidence>
<keyword evidence="11 16" id="KW-0472">Membrane</keyword>
<dbReference type="GO" id="GO:0004674">
    <property type="term" value="F:protein serine/threonine kinase activity"/>
    <property type="evidence" value="ECO:0007669"/>
    <property type="project" value="UniProtKB-KW"/>
</dbReference>
<dbReference type="GO" id="GO:0016020">
    <property type="term" value="C:membrane"/>
    <property type="evidence" value="ECO:0007669"/>
    <property type="project" value="UniProtKB-SubCell"/>
</dbReference>
<keyword evidence="5" id="KW-0808">Transferase</keyword>
<evidence type="ECO:0000313" key="19">
    <source>
        <dbReference type="Proteomes" id="UP000006038"/>
    </source>
</evidence>
<evidence type="ECO:0000256" key="10">
    <source>
        <dbReference type="ARBA" id="ARBA00022989"/>
    </source>
</evidence>
<evidence type="ECO:0000256" key="14">
    <source>
        <dbReference type="PROSITE-ProRule" id="PRU10141"/>
    </source>
</evidence>
<dbReference type="SUPFAM" id="SSF56112">
    <property type="entry name" value="Protein kinase-like (PK-like)"/>
    <property type="match status" value="1"/>
</dbReference>
<comment type="subcellular location">
    <subcellularLocation>
        <location evidence="1">Membrane</location>
        <topology evidence="1">Single-pass membrane protein</topology>
    </subcellularLocation>
</comment>
<dbReference type="Gene3D" id="1.10.510.10">
    <property type="entry name" value="Transferase(Phosphotransferase) domain 1"/>
    <property type="match status" value="1"/>
</dbReference>
<evidence type="ECO:0000256" key="8">
    <source>
        <dbReference type="ARBA" id="ARBA00022777"/>
    </source>
</evidence>
<evidence type="ECO:0000256" key="16">
    <source>
        <dbReference type="SAM" id="Phobius"/>
    </source>
</evidence>
<evidence type="ECO:0000256" key="7">
    <source>
        <dbReference type="ARBA" id="ARBA00022741"/>
    </source>
</evidence>
<dbReference type="CDD" id="cd14066">
    <property type="entry name" value="STKc_IRAK"/>
    <property type="match status" value="1"/>
</dbReference>
<keyword evidence="9 14" id="KW-0067">ATP-binding</keyword>
<dbReference type="InterPro" id="IPR011009">
    <property type="entry name" value="Kinase-like_dom_sf"/>
</dbReference>
<keyword evidence="8" id="KW-0418">Kinase</keyword>
<feature type="compositionally biased region" description="Basic and acidic residues" evidence="15">
    <location>
        <begin position="496"/>
        <end position="510"/>
    </location>
</feature>
<dbReference type="eggNOG" id="KOG1187">
    <property type="taxonomic scope" value="Eukaryota"/>
</dbReference>
<feature type="binding site" evidence="14">
    <location>
        <position position="256"/>
    </location>
    <ligand>
        <name>ATP</name>
        <dbReference type="ChEBI" id="CHEBI:30616"/>
    </ligand>
</feature>
<dbReference type="PROSITE" id="PS50011">
    <property type="entry name" value="PROTEIN_KINASE_DOM"/>
    <property type="match status" value="1"/>
</dbReference>
<dbReference type="STRING" id="4533.J3N3S0"/>
<evidence type="ECO:0000256" key="13">
    <source>
        <dbReference type="ARBA" id="ARBA00048679"/>
    </source>
</evidence>
<evidence type="ECO:0000256" key="9">
    <source>
        <dbReference type="ARBA" id="ARBA00022840"/>
    </source>
</evidence>
<keyword evidence="4" id="KW-0597">Phosphoprotein</keyword>
<keyword evidence="3" id="KW-0723">Serine/threonine-protein kinase</keyword>
<keyword evidence="19" id="KW-1185">Reference proteome</keyword>
<proteinExistence type="predicted"/>
<keyword evidence="7 14" id="KW-0547">Nucleotide-binding</keyword>
<dbReference type="GO" id="GO:0005524">
    <property type="term" value="F:ATP binding"/>
    <property type="evidence" value="ECO:0007669"/>
    <property type="project" value="UniProtKB-UniRule"/>
</dbReference>
<dbReference type="PANTHER" id="PTHR47984:SF38">
    <property type="entry name" value="OS10G0497600 PROTEIN"/>
    <property type="match status" value="1"/>
</dbReference>
<dbReference type="FunFam" id="3.30.200.20:FF:000083">
    <property type="entry name" value="Putative receptor-like protein kinase"/>
    <property type="match status" value="1"/>
</dbReference>
<dbReference type="Proteomes" id="UP000006038">
    <property type="component" value="Chromosome 10"/>
</dbReference>
<evidence type="ECO:0000256" key="2">
    <source>
        <dbReference type="ARBA" id="ARBA00012513"/>
    </source>
</evidence>
<dbReference type="InterPro" id="IPR052232">
    <property type="entry name" value="RLK_Ser/Thr-Kinase"/>
</dbReference>
<dbReference type="InterPro" id="IPR008271">
    <property type="entry name" value="Ser/Thr_kinase_AS"/>
</dbReference>
<dbReference type="InterPro" id="IPR017441">
    <property type="entry name" value="Protein_kinase_ATP_BS"/>
</dbReference>
<dbReference type="OMA" id="DSGESHM"/>
<organism evidence="18">
    <name type="scientific">Oryza brachyantha</name>
    <name type="common">malo sina</name>
    <dbReference type="NCBI Taxonomy" id="4533"/>
    <lineage>
        <taxon>Eukaryota</taxon>
        <taxon>Viridiplantae</taxon>
        <taxon>Streptophyta</taxon>
        <taxon>Embryophyta</taxon>
        <taxon>Tracheophyta</taxon>
        <taxon>Spermatophyta</taxon>
        <taxon>Magnoliopsida</taxon>
        <taxon>Liliopsida</taxon>
        <taxon>Poales</taxon>
        <taxon>Poaceae</taxon>
        <taxon>BOP clade</taxon>
        <taxon>Oryzoideae</taxon>
        <taxon>Oryzeae</taxon>
        <taxon>Oryzinae</taxon>
        <taxon>Oryza</taxon>
    </lineage>
</organism>
<evidence type="ECO:0000256" key="15">
    <source>
        <dbReference type="SAM" id="MobiDB-lite"/>
    </source>
</evidence>
<name>J3N3S0_ORYBR</name>
<dbReference type="Gramene" id="OB10G21680.1">
    <property type="protein sequence ID" value="OB10G21680.1"/>
    <property type="gene ID" value="OB10G21680"/>
</dbReference>
<reference evidence="18" key="1">
    <citation type="journal article" date="2013" name="Nat. Commun.">
        <title>Whole-genome sequencing of Oryza brachyantha reveals mechanisms underlying Oryza genome evolution.</title>
        <authorList>
            <person name="Chen J."/>
            <person name="Huang Q."/>
            <person name="Gao D."/>
            <person name="Wang J."/>
            <person name="Lang Y."/>
            <person name="Liu T."/>
            <person name="Li B."/>
            <person name="Bai Z."/>
            <person name="Luis Goicoechea J."/>
            <person name="Liang C."/>
            <person name="Chen C."/>
            <person name="Zhang W."/>
            <person name="Sun S."/>
            <person name="Liao Y."/>
            <person name="Zhang X."/>
            <person name="Yang L."/>
            <person name="Song C."/>
            <person name="Wang M."/>
            <person name="Shi J."/>
            <person name="Liu G."/>
            <person name="Liu J."/>
            <person name="Zhou H."/>
            <person name="Zhou W."/>
            <person name="Yu Q."/>
            <person name="An N."/>
            <person name="Chen Y."/>
            <person name="Cai Q."/>
            <person name="Wang B."/>
            <person name="Liu B."/>
            <person name="Min J."/>
            <person name="Huang Y."/>
            <person name="Wu H."/>
            <person name="Li Z."/>
            <person name="Zhang Y."/>
            <person name="Yin Y."/>
            <person name="Song W."/>
            <person name="Jiang J."/>
            <person name="Jackson S.A."/>
            <person name="Wing R.A."/>
            <person name="Wang J."/>
            <person name="Chen M."/>
        </authorList>
    </citation>
    <scope>NUCLEOTIDE SEQUENCE [LARGE SCALE GENOMIC DNA]</scope>
    <source>
        <strain evidence="18">cv. IRGC 101232</strain>
    </source>
</reference>
<dbReference type="HOGENOM" id="CLU_000288_4_2_1"/>
<sequence length="547" mass="61287">MVVVVLGWKGDRVGCALVWMLEAQEALGGARGKPPWLLKMSTGETLRTELSSRTPPFGLRLWIVIGISIWVVIFFILGFMCLWSIYRRKPKKSFDKIPVSQIPDVSKEIAVDEVREHAVENFRVQESHAISVQEKHYEKDSGKMLAHLVRSKSSDADNLSQCSSVYQCDRAGSSYSGDEGSSGNARRHFSQYATVSASPLVGLPEFSHLGWGHWFTLRDLEHATNRFSKENVIGEGGYGVVYRGRLINGTDVAIKKLLNNMGQAEKEFRVEVEAIGHVRHKNLVRLLGYCVEGIHRMLVYEYVNNGNLEQWLHGAMRQHGVLTWEARMKIVLGIAKALAYLHEAIEPKVVHRDIKSSNILIDEEFNGKLSDFGLAKMLGAGKSHITTRVMGTFGYVAPEYANTGLLNEKSDVYSFGVLLLEAVTGRDPVDYGRPANEVHLVEWLKMMVGTRRAEEVVDPDMEVKPTIRALKRALLVALRCVDPDSEKRPTMGHVVRMLEAEDVPSREDRRSRRGHTGNADTESKTSSSEFEISGDRRDSGPSARFQP</sequence>
<reference evidence="18" key="2">
    <citation type="submission" date="2013-04" db="UniProtKB">
        <authorList>
            <consortium name="EnsemblPlants"/>
        </authorList>
    </citation>
    <scope>IDENTIFICATION</scope>
</reference>
<dbReference type="EnsemblPlants" id="OB10G21680.1">
    <property type="protein sequence ID" value="OB10G21680.1"/>
    <property type="gene ID" value="OB10G21680"/>
</dbReference>
<evidence type="ECO:0000256" key="4">
    <source>
        <dbReference type="ARBA" id="ARBA00022553"/>
    </source>
</evidence>
<dbReference type="PROSITE" id="PS00107">
    <property type="entry name" value="PROTEIN_KINASE_ATP"/>
    <property type="match status" value="1"/>
</dbReference>
<evidence type="ECO:0000256" key="1">
    <source>
        <dbReference type="ARBA" id="ARBA00004167"/>
    </source>
</evidence>
<accession>J3N3S0</accession>
<evidence type="ECO:0000259" key="17">
    <source>
        <dbReference type="PROSITE" id="PS50011"/>
    </source>
</evidence>
<dbReference type="PROSITE" id="PS00108">
    <property type="entry name" value="PROTEIN_KINASE_ST"/>
    <property type="match status" value="1"/>
</dbReference>
<dbReference type="InterPro" id="IPR000719">
    <property type="entry name" value="Prot_kinase_dom"/>
</dbReference>
<feature type="domain" description="Protein kinase" evidence="17">
    <location>
        <begin position="227"/>
        <end position="503"/>
    </location>
</feature>
<feature type="compositionally biased region" description="Polar residues" evidence="15">
    <location>
        <begin position="518"/>
        <end position="530"/>
    </location>
</feature>
<dbReference type="Pfam" id="PF00069">
    <property type="entry name" value="Pkinase"/>
    <property type="match status" value="1"/>
</dbReference>
<dbReference type="EC" id="2.7.11.1" evidence="2"/>
<evidence type="ECO:0000256" key="11">
    <source>
        <dbReference type="ARBA" id="ARBA00023136"/>
    </source>
</evidence>
<keyword evidence="10 16" id="KW-1133">Transmembrane helix</keyword>
<feature type="transmembrane region" description="Helical" evidence="16">
    <location>
        <begin position="61"/>
        <end position="86"/>
    </location>
</feature>
<dbReference type="SMART" id="SM00220">
    <property type="entry name" value="S_TKc"/>
    <property type="match status" value="1"/>
</dbReference>
<dbReference type="PANTHER" id="PTHR47984">
    <property type="entry name" value="OS01G0323000 PROTEIN"/>
    <property type="match status" value="1"/>
</dbReference>
<dbReference type="AlphaFoldDB" id="J3N3S0"/>
<dbReference type="Gene3D" id="3.30.200.20">
    <property type="entry name" value="Phosphorylase Kinase, domain 1"/>
    <property type="match status" value="1"/>
</dbReference>
<comment type="catalytic activity">
    <reaction evidence="13">
        <text>L-seryl-[protein] + ATP = O-phospho-L-seryl-[protein] + ADP + H(+)</text>
        <dbReference type="Rhea" id="RHEA:17989"/>
        <dbReference type="Rhea" id="RHEA-COMP:9863"/>
        <dbReference type="Rhea" id="RHEA-COMP:11604"/>
        <dbReference type="ChEBI" id="CHEBI:15378"/>
        <dbReference type="ChEBI" id="CHEBI:29999"/>
        <dbReference type="ChEBI" id="CHEBI:30616"/>
        <dbReference type="ChEBI" id="CHEBI:83421"/>
        <dbReference type="ChEBI" id="CHEBI:456216"/>
        <dbReference type="EC" id="2.7.11.1"/>
    </reaction>
</comment>
<comment type="catalytic activity">
    <reaction evidence="12">
        <text>L-threonyl-[protein] + ATP = O-phospho-L-threonyl-[protein] + ADP + H(+)</text>
        <dbReference type="Rhea" id="RHEA:46608"/>
        <dbReference type="Rhea" id="RHEA-COMP:11060"/>
        <dbReference type="Rhea" id="RHEA-COMP:11605"/>
        <dbReference type="ChEBI" id="CHEBI:15378"/>
        <dbReference type="ChEBI" id="CHEBI:30013"/>
        <dbReference type="ChEBI" id="CHEBI:30616"/>
        <dbReference type="ChEBI" id="CHEBI:61977"/>
        <dbReference type="ChEBI" id="CHEBI:456216"/>
        <dbReference type="EC" id="2.7.11.1"/>
    </reaction>
</comment>
<protein>
    <recommendedName>
        <fullName evidence="2">non-specific serine/threonine protein kinase</fullName>
        <ecNumber evidence="2">2.7.11.1</ecNumber>
    </recommendedName>
</protein>
<feature type="region of interest" description="Disordered" evidence="15">
    <location>
        <begin position="486"/>
        <end position="547"/>
    </location>
</feature>
<dbReference type="FunFam" id="1.10.510.10:FF:000035">
    <property type="entry name" value="Putative receptor-like serine/threonine-protein kinase"/>
    <property type="match status" value="1"/>
</dbReference>
<evidence type="ECO:0000256" key="3">
    <source>
        <dbReference type="ARBA" id="ARBA00022527"/>
    </source>
</evidence>
<evidence type="ECO:0000256" key="5">
    <source>
        <dbReference type="ARBA" id="ARBA00022679"/>
    </source>
</evidence>
<evidence type="ECO:0000256" key="6">
    <source>
        <dbReference type="ARBA" id="ARBA00022692"/>
    </source>
</evidence>